<feature type="region of interest" description="Disordered" evidence="1">
    <location>
        <begin position="439"/>
        <end position="476"/>
    </location>
</feature>
<gene>
    <name evidence="2" type="ORF">Taro_021238</name>
</gene>
<keyword evidence="3" id="KW-1185">Reference proteome</keyword>
<feature type="region of interest" description="Disordered" evidence="1">
    <location>
        <begin position="218"/>
        <end position="255"/>
    </location>
</feature>
<comment type="caution">
    <text evidence="2">The sequence shown here is derived from an EMBL/GenBank/DDBJ whole genome shotgun (WGS) entry which is preliminary data.</text>
</comment>
<reference evidence="2" key="1">
    <citation type="submission" date="2017-07" db="EMBL/GenBank/DDBJ databases">
        <title>Taro Niue Genome Assembly and Annotation.</title>
        <authorList>
            <person name="Atibalentja N."/>
            <person name="Keating K."/>
            <person name="Fields C.J."/>
        </authorList>
    </citation>
    <scope>NUCLEOTIDE SEQUENCE</scope>
    <source>
        <strain evidence="2">Niue_2</strain>
        <tissue evidence="2">Leaf</tissue>
    </source>
</reference>
<organism evidence="2 3">
    <name type="scientific">Colocasia esculenta</name>
    <name type="common">Wild taro</name>
    <name type="synonym">Arum esculentum</name>
    <dbReference type="NCBI Taxonomy" id="4460"/>
    <lineage>
        <taxon>Eukaryota</taxon>
        <taxon>Viridiplantae</taxon>
        <taxon>Streptophyta</taxon>
        <taxon>Embryophyta</taxon>
        <taxon>Tracheophyta</taxon>
        <taxon>Spermatophyta</taxon>
        <taxon>Magnoliopsida</taxon>
        <taxon>Liliopsida</taxon>
        <taxon>Araceae</taxon>
        <taxon>Aroideae</taxon>
        <taxon>Colocasieae</taxon>
        <taxon>Colocasia</taxon>
    </lineage>
</organism>
<feature type="compositionally biased region" description="Low complexity" evidence="1">
    <location>
        <begin position="164"/>
        <end position="192"/>
    </location>
</feature>
<evidence type="ECO:0000313" key="2">
    <source>
        <dbReference type="EMBL" id="MQL88666.1"/>
    </source>
</evidence>
<dbReference type="Proteomes" id="UP000652761">
    <property type="component" value="Unassembled WGS sequence"/>
</dbReference>
<feature type="compositionally biased region" description="Basic and acidic residues" evidence="1">
    <location>
        <begin position="241"/>
        <end position="250"/>
    </location>
</feature>
<dbReference type="AlphaFoldDB" id="A0A843V0S9"/>
<feature type="compositionally biased region" description="Acidic residues" evidence="1">
    <location>
        <begin position="220"/>
        <end position="229"/>
    </location>
</feature>
<sequence length="476" mass="51747">MPSMEHTAHPYPECYEGAIMLKKKLATHIVVLMQVNWEGKPILFALVHFLSVDFSYSCLLDGVFIVSFGVIRERDCADHGWQNRAGRVGSAPGDPSWRGKWPGSADSRLSGRIRRGRATPRPDYPDSPDPADPPLRRDPVPGLRSLSAQSRAPPFPAPCPPSPRRSASLAAAAAAGAPGGSPSAAAAGATASSRRRPSSLSVLFSLFCEIRRDYDLPIPVDDDDDDPDPEFTAAARASRRSYAEEDERRRGLGTSGAHVERYKMKVGIYGAYDMKYVAGRLSPGGFTCLGVLEPREVMGLGVLCQDMKIIHNHPNNNKEAKGKNNSSMGDMKANKGKQGMIGDMGLHIHPFLVPQNCHIQISALVVGLIIWAIFKLLDMVVSSLQDTQEKVQVNKQQHREASKEDSKTLQILCLPLDIHNMKDMSMCHLFNLMRVSQTPLESADSTDPTRPESGSAGSDSPSRPDPAIHGADSPSV</sequence>
<dbReference type="EMBL" id="NMUH01001078">
    <property type="protein sequence ID" value="MQL88666.1"/>
    <property type="molecule type" value="Genomic_DNA"/>
</dbReference>
<feature type="region of interest" description="Disordered" evidence="1">
    <location>
        <begin position="82"/>
        <end position="192"/>
    </location>
</feature>
<feature type="compositionally biased region" description="Pro residues" evidence="1">
    <location>
        <begin position="153"/>
        <end position="163"/>
    </location>
</feature>
<evidence type="ECO:0000256" key="1">
    <source>
        <dbReference type="SAM" id="MobiDB-lite"/>
    </source>
</evidence>
<accession>A0A843V0S9</accession>
<feature type="region of interest" description="Disordered" evidence="1">
    <location>
        <begin position="313"/>
        <end position="334"/>
    </location>
</feature>
<evidence type="ECO:0000313" key="3">
    <source>
        <dbReference type="Proteomes" id="UP000652761"/>
    </source>
</evidence>
<feature type="compositionally biased region" description="Polar residues" evidence="1">
    <location>
        <begin position="439"/>
        <end position="448"/>
    </location>
</feature>
<protein>
    <submittedName>
        <fullName evidence="2">Uncharacterized protein</fullName>
    </submittedName>
</protein>
<name>A0A843V0S9_COLES</name>
<proteinExistence type="predicted"/>